<keyword evidence="5" id="KW-1185">Reference proteome</keyword>
<dbReference type="CDD" id="cd06257">
    <property type="entry name" value="DnaJ"/>
    <property type="match status" value="1"/>
</dbReference>
<accession>A0A0E0KWR0</accession>
<feature type="compositionally biased region" description="Pro residues" evidence="1">
    <location>
        <begin position="5021"/>
        <end position="5031"/>
    </location>
</feature>
<proteinExistence type="predicted"/>
<feature type="transmembrane region" description="Helical" evidence="2">
    <location>
        <begin position="5161"/>
        <end position="5183"/>
    </location>
</feature>
<dbReference type="PANTHER" id="PTHR15600">
    <property type="entry name" value="SACSIN"/>
    <property type="match status" value="1"/>
</dbReference>
<dbReference type="NCBIfam" id="NF047352">
    <property type="entry name" value="P_loop_sacsin"/>
    <property type="match status" value="2"/>
</dbReference>
<dbReference type="STRING" id="4537.A0A0E0KWR0"/>
<dbReference type="InterPro" id="IPR036890">
    <property type="entry name" value="HATPase_C_sf"/>
</dbReference>
<dbReference type="Pfam" id="PF00226">
    <property type="entry name" value="DnaJ"/>
    <property type="match status" value="1"/>
</dbReference>
<name>A0A0E0KWR0_ORYPU</name>
<evidence type="ECO:0000256" key="1">
    <source>
        <dbReference type="SAM" id="MobiDB-lite"/>
    </source>
</evidence>
<organism evidence="4">
    <name type="scientific">Oryza punctata</name>
    <name type="common">Red rice</name>
    <dbReference type="NCBI Taxonomy" id="4537"/>
    <lineage>
        <taxon>Eukaryota</taxon>
        <taxon>Viridiplantae</taxon>
        <taxon>Streptophyta</taxon>
        <taxon>Embryophyta</taxon>
        <taxon>Tracheophyta</taxon>
        <taxon>Spermatophyta</taxon>
        <taxon>Magnoliopsida</taxon>
        <taxon>Liliopsida</taxon>
        <taxon>Poales</taxon>
        <taxon>Poaceae</taxon>
        <taxon>BOP clade</taxon>
        <taxon>Oryzoideae</taxon>
        <taxon>Oryzeae</taxon>
        <taxon>Oryzinae</taxon>
        <taxon>Oryza</taxon>
    </lineage>
</organism>
<evidence type="ECO:0000313" key="5">
    <source>
        <dbReference type="Proteomes" id="UP000026962"/>
    </source>
</evidence>
<feature type="region of interest" description="Disordered" evidence="1">
    <location>
        <begin position="4734"/>
        <end position="4763"/>
    </location>
</feature>
<dbReference type="eggNOG" id="KOG0716">
    <property type="taxonomic scope" value="Eukaryota"/>
</dbReference>
<dbReference type="InterPro" id="IPR036869">
    <property type="entry name" value="J_dom_sf"/>
</dbReference>
<dbReference type="Gramene" id="OPUNC04G26970.1">
    <property type="protein sequence ID" value="OPUNC04G26970.1"/>
    <property type="gene ID" value="OPUNC04G26970"/>
</dbReference>
<dbReference type="OMA" id="APWMNAD"/>
<keyword evidence="2" id="KW-0812">Transmembrane</keyword>
<dbReference type="GO" id="GO:0005783">
    <property type="term" value="C:endoplasmic reticulum"/>
    <property type="evidence" value="ECO:0007669"/>
    <property type="project" value="UniProtKB-ARBA"/>
</dbReference>
<dbReference type="Pfam" id="PF25794">
    <property type="entry name" value="SACS"/>
    <property type="match status" value="3"/>
</dbReference>
<dbReference type="Pfam" id="PF13370">
    <property type="entry name" value="Fer4_13"/>
    <property type="match status" value="1"/>
</dbReference>
<feature type="region of interest" description="Disordered" evidence="1">
    <location>
        <begin position="2440"/>
        <end position="2460"/>
    </location>
</feature>
<dbReference type="Proteomes" id="UP000026962">
    <property type="component" value="Chromosome 4"/>
</dbReference>
<dbReference type="SUPFAM" id="SSF54862">
    <property type="entry name" value="4Fe-4S ferredoxins"/>
    <property type="match status" value="1"/>
</dbReference>
<feature type="compositionally biased region" description="Basic and acidic residues" evidence="1">
    <location>
        <begin position="2440"/>
        <end position="2449"/>
    </location>
</feature>
<dbReference type="PROSITE" id="PS50076">
    <property type="entry name" value="DNAJ_2"/>
    <property type="match status" value="1"/>
</dbReference>
<keyword evidence="2" id="KW-1133">Transmembrane helix</keyword>
<dbReference type="SUPFAM" id="SSF55874">
    <property type="entry name" value="ATPase domain of HSP90 chaperone/DNA topoisomerase II/histidine kinase"/>
    <property type="match status" value="2"/>
</dbReference>
<evidence type="ECO:0000313" key="4">
    <source>
        <dbReference type="EnsemblPlants" id="OPUNC04G26970.1"/>
    </source>
</evidence>
<dbReference type="Gene3D" id="3.30.70.20">
    <property type="match status" value="1"/>
</dbReference>
<feature type="compositionally biased region" description="Basic and acidic residues" evidence="1">
    <location>
        <begin position="5035"/>
        <end position="5044"/>
    </location>
</feature>
<dbReference type="HOGENOM" id="CLU_000113_0_0_1"/>
<evidence type="ECO:0000256" key="2">
    <source>
        <dbReference type="SAM" id="Phobius"/>
    </source>
</evidence>
<feature type="region of interest" description="Disordered" evidence="1">
    <location>
        <begin position="4968"/>
        <end position="4991"/>
    </location>
</feature>
<reference evidence="4" key="2">
    <citation type="submission" date="2018-05" db="EMBL/GenBank/DDBJ databases">
        <title>OpunRS2 (Oryza punctata Reference Sequence Version 2).</title>
        <authorList>
            <person name="Zhang J."/>
            <person name="Kudrna D."/>
            <person name="Lee S."/>
            <person name="Talag J."/>
            <person name="Welchert J."/>
            <person name="Wing R.A."/>
        </authorList>
    </citation>
    <scope>NUCLEOTIDE SEQUENCE [LARGE SCALE GENOMIC DNA]</scope>
</reference>
<dbReference type="EnsemblPlants" id="OPUNC04G26970.1">
    <property type="protein sequence ID" value="OPUNC04G26970.1"/>
    <property type="gene ID" value="OPUNC04G26970"/>
</dbReference>
<dbReference type="InterPro" id="IPR052972">
    <property type="entry name" value="Sacsin_chaperone_reg"/>
</dbReference>
<reference evidence="4" key="1">
    <citation type="submission" date="2015-04" db="UniProtKB">
        <authorList>
            <consortium name="EnsemblPlants"/>
        </authorList>
    </citation>
    <scope>IDENTIFICATION</scope>
</reference>
<dbReference type="SUPFAM" id="SSF46565">
    <property type="entry name" value="Chaperone J-domain"/>
    <property type="match status" value="1"/>
</dbReference>
<dbReference type="GO" id="GO:0030544">
    <property type="term" value="F:Hsp70 protein binding"/>
    <property type="evidence" value="ECO:0007669"/>
    <property type="project" value="TreeGrafter"/>
</dbReference>
<evidence type="ECO:0000259" key="3">
    <source>
        <dbReference type="PROSITE" id="PS50076"/>
    </source>
</evidence>
<sequence length="5191" mass="578939">MDPGEMLLEDFGQRVDLTRRIREVLANYPEGTTALRELIQNADDAGASRVRLCLDRRAHGAGSLLAPALAQWQGPALLAYNDAIFTDEDFASISRIGDSRKVSQVWKTGRFGVGFNSVYHLTDLPSFVSGKYIVLFDPQGAYLPNVSAANPGKRIDFVSSSAITLYNDQLSPYCAFGCDMKAPFQGTLFRFPLRTAEQASLSRLSRQVYTEDDILSLFAQLYDEAVYNLLFLKNVLSLEMYVWESGMSEPKIVYSCSIGSQHDNLRWHRQALIRFSGTATESSEQQIDSFSMDFVSESFLGKKFEKKSYTYFIVQGMASALSKIGIFATTAAKDYDLHLLPWASVAACISNVGPEEVILRQGHAFCFLPLPVKTGLSVHVNGYFEVSSNRRDIWYGADMDRGGKLRSDWNMLLLEDVVAPLFRELLLQLRTVLDSKISYYSLWPTGSYEEPWSILVEQICKFIYTSPVFHSEIKGGTWITPAESLVHDEGFSRSNDLSEALVMLGTPVVRLPSAIADMFSKFHLKYMLKIVTPATVRHFLKDFENLGTLEKSHKLILLEYCLADLDSGNIGKCLNGLPLIPLANKQFGIFSGISQENQYYVCDNIEYELLSAVGDRIIDRSIPPVILDKLYQIASSSQVNISLIEGRTFLQFFPRLFPPGWKCRNQVPWDPELGGSSPTAAWFKLFWQYIGDCSYDLDLFSDWPILPSTSGHLYRACTVSKLINTGSLSNLMKELLAKLGCKILDTKYLSMCQHLSNYVYDGDASGVLHSIFGVASLEGVDLQALFQRITPAEKNELYQFVLDAKWYLGPHLSDMSINLCKMLPIFRVFDGGSPSSYGFSDLSSSTKYLPPLGVAKQLLNDDFVFCISPSDEDIIMRYYGIERMPKSNFYQRYVLNRLDELQTESRDSVLLTILQDLPQLSLENPRFKEALKVLRFVPTTNGVLKSPQSLYDPRVEELYALLQESDCFPHGLFQNPEVLDMLLCLGLRTSVSIDTIIQSARHIDSLVHKDHHKAHSRGKVLLSYLEVHAHKWYVHKPFDGRKKVNMLAKVTTVLRSRDTSWEADLEKFWSDLRMICWCPVLVTAPSPALPWPSVSSMVAPPKQVRMQDDMWIVSASSRILDGECTSSALSYSLGWLSPPSGSVIAAQLLELGKNNEIVTDQVLRQELALVMPKIYSLLSNLIGSDEMDIVKVVLEGCRWIWVGDGFAKTDEVVLTGHLHLAPYIRVIPIDLAVFKDLFLELGIKEQLDPVDYASILTRMATRKASTSLQAEELRTAVLVVQHLAEFRFQDHQTKIYLPDSSARLCLSSELVFNDAPWLLDFDDDITGNASSIAFNSKKYVHNFVHGNISNDVAERLGVRSLRRLLLAESSDSMNLSLSGVAEAFGQHEDLTTRLKHIVEMYADGPGILFELVQNAEDAKASEVVFLLDKTHYGTSSILSPEMAEWQGPALYCFNNSVFSPQDLYAISRIGQDSKLEKPFAIGRFGLGFNCVYHFTDIPGFVSGENIVMFDPHASYLPGISPSHPGLRIKFVGRRILEQFPDQFTPFLHFGCNLQQPFPGTLFRFPLRNEAAASRSQIKREQYTPQDVEMLFSSFSEVVSEALLFLRNIKNITLYVKENDSQEMKLVHRVSKHNSYEMAKEPHALNTMLAFINGNQPSGMDRNQFFNKLNKTKDSDLPWSSQKVSVFEQSPAACLVHSWILTECIGGGHARKLSTASGSKSHFFVPWASVAAYLYSVTLDNTKELSGEAEVNLDDLVLKHLSLGSSKDRKFFEGRAFCFLPLPINTSMPVHVNAYFELSSNRRDIWIGNDMAGGGRVRSEWNLALLEDVAAPAYGHLLAAIAQELGPSDLFLSFWPTAVGVEPWSSMVRKLYVSIAELGLHVLYTKARGGHWVSTRQAIFPDFSFSKAIELAEVLSEAGLPVVSVSKPIVDSFLNAYPSVHLLNPHLLRNLLIRRKRGFRNREEAILVLEYCLSDMGDPSFPDKLQGLALLPLANGSFTTFSNRGEGERVFFSSQMEFELLKDSIPHLVVDNSLPDAILKKLYDIACSARSNIYLFTCNFLLELLPRILPPEWQHAKQLLWSPGHQGQPSVEWMVSLWNFLRHSCEDLSIFAKWPILPLVDGKLMQLGNASNVIIDDGWSENMYSLLQKLGCFFLRPDLQIEHPQLANFVQEATAVGVLNAVQSVASNFQDSKELFMSISLAETHELRSFIFQSKWFSGNHMNSSHMNTIRNLPIFESYKSRELVSLTSPRKWLKPEGVHEDLLNECFIRTESAKEKSILVSYFAIREPQKAEFYKDHVLPRISEFLSQPAAVSAILCDVKLLVENDTSVRAALHETPFVLAASGAWVHPSRLYDPRVPELHKLLHKETFFPSEKFMTTEVIELLASFGLKSKLGFSTLLDIARSVSLQENDAFEHGKRLLTYLNFLEFKASNMEDKKIFHEDDNQEASKTDGSFEAENDGDGYDPDETILSLFSNFDHDLPEDEFWSELKNISWCPVHVAPLLKGLPWFISEDHVAPPITTRPKSQMWLVSSKMRILSADSCSMYLQRKLGWLDPPNANILSSQLVEISKSYDELKMFSEDSTNDAILQKEIQLIYSKLQDIIDTADTNILKRNLDGHPWVYIGDRFVPPQALAFDSPVKYHPYLYAVPSELSEYKRLLSVLGVKQTFDAADYLNVLQCLQSDAKGEPLSTEQLSFVHRVLEAFVDCYPDNQAPDMLQNSLLIPDSFGVLTPARNLVYNDAPWMNADPSSKSFVHLSIGNDLANRLGVRSLRGSSLLDDELMTDLPCMEYAKISELLALYGESDFVLFDLIELADNCNAKKVHLIYDKRDHPKQSLLQQSLGDFQGSSLTVVFEGTIMSREEVCSLQLPPPWKLKGNILNYGLGLLSSYFVCDTLSILSGGYFYIFDPLGLTGGTTSTATSSARFFSLIGNDLVDRFHDQFTPMRVTQEASLSSANSTVIRMPLSSKCLKELEAGCNRVKHIFDRFTQNPSSTLLFLRSIIQVSLSTWEDGASQPTLNYSVLVDPSVATLRNPFSEKKWRKFQLSRIFASTSAAIKMQVIDVHVIDSGCSYIDKWFVALCLGSGQTRNMALDRRYLAYNLTPVAGVAAHIARNGISTNIHASSCILSPLPLSGSISMPVTTLGHFIVRHNGGRYIFGSSHDKSLSDLEMNKNKLVEAWNKELMLCVRDSYVEMVLEFQKLRKDPLPSAIESRSAHSVSTILQAYGDRVYSFWPRSKQQPASLTGHGSTVTNVNSPRASKADWQSLVEQVIRPFYVRLADLPVWQLYGGNLVKVDEGMFLSHSGSGDDDNLPSTSVCSFIKEHYPVFSVPWELVREIQAVGVNVREIRPKMVRDLLKASSSILLRSIETYIDVLEYCFSDMDPYRFSDLHIHEESRVSNQQSEIMNSSISNSIPSSSSSLSYHRNTQRQGASGGDALEIVTYFGKALYDFGRGVVEDISKTGGSASNRTQAENNVLSSIITELKGVPFPTSTKCLTRLGSTELWIASEEQQLLMRPFLHHFIHHQCLQKPFLELLLTTQVIHRPLKLRSFSPHLLSGHLKHIFDERWVHLAVEKKSPWIPWDNNANSSSAGPSPEWIRRFWNIFSSMSGDLSLLSDWPLIPAYLDKSVLCRVKECHLIFVPPADDSNPDTGDSAARVVDTSVHPGDETGEAEQNSILDTAFQSMNSAFPWLPALLYKLNIPVFDLSFPECGAICNLFPSRDRTLGQIIASKLVAIKNGGHLPLPLSLSSEDCDKLFALFVSEFRLSSNHLYQREELDVLRELPMYKTVTGTYTSLSGSDHCILSPTAFFHPADSRCLSSTANADLFLQALGVEQLSDQEILVRFALPGFGNKSAQEQEDILAYLYANWKDLQLNSSVVNTLKETNFLTSANEFCTELFKPRELLDPSDALLTSVFSGERHKFPAERFMSDGWLVILRKAGLRTSTETDMIVQCATKIESMGNDIMSSLEDPSDFESDFSDSKNEIPFELWSLAESVVNVILANFATLYDSSFCEKIGKIAFIPAEKGFPSIGGKRGGRRVLASYSESILSKDWPLAWSSAPILTNQAIIPPEYSWGAFRLRSPPAFTTVLKHLQQSVGRGNGEDTLAHWPTSSGIMTVEDAFLRILQYLDKIWGTISSSEKNELQTLAFIPVANGTRLVIVKSLFARLTINMSPFAFELPSLYLPFVTILREIGMQESLTNTYARELLLDIQKACGYQRLNPNELRAVMEILDFMCSGVNQAMTDGSEDIFDSVIPDDGCRLVSAVSCVYIDPYGSHLLSNIDTSRIRFAHPDLPQNICNTLGIKKLSDVIVEELDGEELKMVNSICSVTLDKIKEKLLSKSLQDALRIVMIGVSNHFPSFEALNLAQIESVLKDISQNLQFVQCLHTRFLLLPMLQDVTRSSQRPPLPEWSSNGKHRSVCFVNKSTGQILVAEPPNFLTIHDAIAIVVSYRLGAPVILPIASVFACPDGTEKEVLKILRLGTDIGVSKREGRYNGSLGAELLSQDARQVQFLPLRPFYSGEIVAWKTGKEGEKLRYGRVPEDVRPSAGQALYRFPVETSASETCMLLSSQVYSFKSVSMADLSSAPLQLDSGRAAGGGQQGFSPINTGTEAAADDVATGLEYGKVSSTELVQAVHDMLSAAGVRMDATKETLLQTTLSLQDQLKESQVALLVEQEKAEAAVREADVAKSAWSCRVCLNAEAAMAALLLNTGAVSPIHPTLPFPTRTAARRRTIRCQASSSGGSSSNGGGDSGGDSYRGRSGRGGSTWVTEYDLYELLGVERSSPQSEIKAAYRSLQKRCHPDVAGVKGHDMAIVLNEVYSLLSDPAARLAYDQEQAKQSEFVGYTGKPLYSAWFGGEAEQRAVFVDEVRCVGCLKCALYANKTFAVESVYGRARVVAQWADAEDKILDAIQTCPVDCISMVERSDLAALEFLMSKQPRGRVRVSEGNTVGARAPDIFNEVSKFQKRFHEMKQKSATRESEESEAARQSRSSAVQTIRSISNWWYWQPFRTPATTVLASLHLPPPPPSPSMPADPVTDRLQEAAARRKAGGATAAAAAVRRRDDYWTPQLNLPSLASPPERPHRRQSTSPPRSQTRRATPTGDVGVTLGSIDLTAPLLMAIISAGFVGYNREEVAGVGGGGIQEHVGGAAALGLVNSFELKIVLASVTWFIIGAAIAGFIQFLARSQVNFRK</sequence>
<dbReference type="Gene3D" id="1.10.287.110">
    <property type="entry name" value="DnaJ domain"/>
    <property type="match status" value="1"/>
</dbReference>
<feature type="region of interest" description="Disordered" evidence="1">
    <location>
        <begin position="5019"/>
        <end position="5104"/>
    </location>
</feature>
<feature type="compositionally biased region" description="Basic and acidic residues" evidence="1">
    <location>
        <begin position="4968"/>
        <end position="4986"/>
    </location>
</feature>
<dbReference type="PANTHER" id="PTHR15600:SF42">
    <property type="entry name" value="SACSIN"/>
    <property type="match status" value="1"/>
</dbReference>
<feature type="compositionally biased region" description="Polar residues" evidence="1">
    <location>
        <begin position="5086"/>
        <end position="5097"/>
    </location>
</feature>
<dbReference type="SMART" id="SM00271">
    <property type="entry name" value="DnaJ"/>
    <property type="match status" value="1"/>
</dbReference>
<feature type="domain" description="J" evidence="3">
    <location>
        <begin position="4772"/>
        <end position="4835"/>
    </location>
</feature>
<dbReference type="InterPro" id="IPR058210">
    <property type="entry name" value="SACS/Nov_dom"/>
</dbReference>
<keyword evidence="2" id="KW-0472">Membrane</keyword>
<protein>
    <recommendedName>
        <fullName evidence="3">J domain-containing protein</fullName>
    </recommendedName>
</protein>
<dbReference type="InterPro" id="IPR001623">
    <property type="entry name" value="DnaJ_domain"/>
</dbReference>